<protein>
    <submittedName>
        <fullName evidence="1">Prolipoprotein diacylglyceryl transferase</fullName>
    </submittedName>
</protein>
<sequence length="257" mass="28332">MINDITIGPLTIHVYGIMVAVGYMSALLISERRARKQGLDSDILFGIFWCAVLGGAAGSKLLYYTVSFKDVLRDPSILLNFQNGWVVYGGILGGVAAGWGYCRFKKADFLTYLDLVLPAVAFAQGCGRIGCFFAGCCYGRETDSVFGIQYWQSNYAPNGVKLIPTQIYSSIGDFAMAFVLMAYARKEPQKGRIAAGYCIFYSIGRFFIEMLRNDYRGAFGFLSTSQLISILILAVGIGLFVWAGKQTEENKETWTGI</sequence>
<comment type="caution">
    <text evidence="1">The sequence shown here is derived from an EMBL/GenBank/DDBJ whole genome shotgun (WGS) entry which is preliminary data.</text>
</comment>
<name>A0AC61RWQ7_9FIRM</name>
<dbReference type="Proteomes" id="UP000304953">
    <property type="component" value="Unassembled WGS sequence"/>
</dbReference>
<proteinExistence type="predicted"/>
<organism evidence="1 2">
    <name type="scientific">Petralouisia muris</name>
    <dbReference type="NCBI Taxonomy" id="3032872"/>
    <lineage>
        <taxon>Bacteria</taxon>
        <taxon>Bacillati</taxon>
        <taxon>Bacillota</taxon>
        <taxon>Clostridia</taxon>
        <taxon>Lachnospirales</taxon>
        <taxon>Lachnospiraceae</taxon>
        <taxon>Petralouisia</taxon>
    </lineage>
</organism>
<dbReference type="EMBL" id="SRYA01000018">
    <property type="protein sequence ID" value="TGY96276.1"/>
    <property type="molecule type" value="Genomic_DNA"/>
</dbReference>
<keyword evidence="2" id="KW-1185">Reference proteome</keyword>
<evidence type="ECO:0000313" key="1">
    <source>
        <dbReference type="EMBL" id="TGY96276.1"/>
    </source>
</evidence>
<keyword evidence="1" id="KW-0808">Transferase</keyword>
<reference evidence="1" key="1">
    <citation type="submission" date="2019-04" db="EMBL/GenBank/DDBJ databases">
        <title>Microbes associate with the intestines of laboratory mice.</title>
        <authorList>
            <person name="Navarre W."/>
            <person name="Wong E."/>
            <person name="Huang K."/>
            <person name="Tropini C."/>
            <person name="Ng K."/>
            <person name="Yu B."/>
        </authorList>
    </citation>
    <scope>NUCLEOTIDE SEQUENCE</scope>
    <source>
        <strain evidence="1">NM01_1-7b</strain>
    </source>
</reference>
<evidence type="ECO:0000313" key="2">
    <source>
        <dbReference type="Proteomes" id="UP000304953"/>
    </source>
</evidence>
<gene>
    <name evidence="1" type="primary">lgt</name>
    <name evidence="1" type="ORF">E5329_10540</name>
</gene>
<accession>A0AC61RWQ7</accession>